<dbReference type="AlphaFoldDB" id="M4BNP1"/>
<dbReference type="STRING" id="559515.M4BNP1"/>
<dbReference type="Proteomes" id="UP000011713">
    <property type="component" value="Unassembled WGS sequence"/>
</dbReference>
<evidence type="ECO:0000313" key="2">
    <source>
        <dbReference type="Proteomes" id="UP000011713"/>
    </source>
</evidence>
<proteinExistence type="predicted"/>
<dbReference type="VEuPathDB" id="FungiDB:HpaG808029"/>
<dbReference type="InParanoid" id="M4BNP1"/>
<sequence length="93" mass="10344">MDAEQDFQLTISACGLLTTFDVACGLSCLRGRFNKLHEFCGGLASVFPNTAPVEYEFSLLKFRKDVFTMSLTDFSLESCLQCKQAADMLSLKQ</sequence>
<organism evidence="1 2">
    <name type="scientific">Hyaloperonospora arabidopsidis (strain Emoy2)</name>
    <name type="common">Downy mildew agent</name>
    <name type="synonym">Peronospora arabidopsidis</name>
    <dbReference type="NCBI Taxonomy" id="559515"/>
    <lineage>
        <taxon>Eukaryota</taxon>
        <taxon>Sar</taxon>
        <taxon>Stramenopiles</taxon>
        <taxon>Oomycota</taxon>
        <taxon>Peronosporomycetes</taxon>
        <taxon>Peronosporales</taxon>
        <taxon>Peronosporaceae</taxon>
        <taxon>Hyaloperonospora</taxon>
    </lineage>
</organism>
<name>M4BNP1_HYAAE</name>
<accession>M4BNP1</accession>
<reference evidence="1" key="2">
    <citation type="submission" date="2015-06" db="UniProtKB">
        <authorList>
            <consortium name="EnsemblProtists"/>
        </authorList>
    </citation>
    <scope>IDENTIFICATION</scope>
    <source>
        <strain evidence="1">Emoy2</strain>
    </source>
</reference>
<dbReference type="HOGENOM" id="CLU_2404251_0_0_1"/>
<dbReference type="EMBL" id="JH598462">
    <property type="status" value="NOT_ANNOTATED_CDS"/>
    <property type="molecule type" value="Genomic_DNA"/>
</dbReference>
<dbReference type="PANTHER" id="PTHR37067:SF3">
    <property type="entry name" value="PX DOMAIN-CONTAINING PROTEIN"/>
    <property type="match status" value="1"/>
</dbReference>
<keyword evidence="2" id="KW-1185">Reference proteome</keyword>
<protein>
    <submittedName>
        <fullName evidence="1">Uncharacterized protein</fullName>
    </submittedName>
</protein>
<dbReference type="PANTHER" id="PTHR37067">
    <property type="entry name" value="PX DOMAIN-CONTAINING PROTEIN"/>
    <property type="match status" value="1"/>
</dbReference>
<dbReference type="EnsemblProtists" id="HpaT808029">
    <property type="protein sequence ID" value="HpaP808029"/>
    <property type="gene ID" value="HpaG808029"/>
</dbReference>
<evidence type="ECO:0000313" key="1">
    <source>
        <dbReference type="EnsemblProtists" id="HpaP808029"/>
    </source>
</evidence>
<reference evidence="2" key="1">
    <citation type="journal article" date="2010" name="Science">
        <title>Signatures of adaptation to obligate biotrophy in the Hyaloperonospora arabidopsidis genome.</title>
        <authorList>
            <person name="Baxter L."/>
            <person name="Tripathy S."/>
            <person name="Ishaque N."/>
            <person name="Boot N."/>
            <person name="Cabral A."/>
            <person name="Kemen E."/>
            <person name="Thines M."/>
            <person name="Ah-Fong A."/>
            <person name="Anderson R."/>
            <person name="Badejoko W."/>
            <person name="Bittner-Eddy P."/>
            <person name="Boore J.L."/>
            <person name="Chibucos M.C."/>
            <person name="Coates M."/>
            <person name="Dehal P."/>
            <person name="Delehaunty K."/>
            <person name="Dong S."/>
            <person name="Downton P."/>
            <person name="Dumas B."/>
            <person name="Fabro G."/>
            <person name="Fronick C."/>
            <person name="Fuerstenberg S.I."/>
            <person name="Fulton L."/>
            <person name="Gaulin E."/>
            <person name="Govers F."/>
            <person name="Hughes L."/>
            <person name="Humphray S."/>
            <person name="Jiang R.H."/>
            <person name="Judelson H."/>
            <person name="Kamoun S."/>
            <person name="Kyung K."/>
            <person name="Meijer H."/>
            <person name="Minx P."/>
            <person name="Morris P."/>
            <person name="Nelson J."/>
            <person name="Phuntumart V."/>
            <person name="Qutob D."/>
            <person name="Rehmany A."/>
            <person name="Rougon-Cardoso A."/>
            <person name="Ryden P."/>
            <person name="Torto-Alalibo T."/>
            <person name="Studholme D."/>
            <person name="Wang Y."/>
            <person name="Win J."/>
            <person name="Wood J."/>
            <person name="Clifton S.W."/>
            <person name="Rogers J."/>
            <person name="Van den Ackerveken G."/>
            <person name="Jones J.D."/>
            <person name="McDowell J.M."/>
            <person name="Beynon J."/>
            <person name="Tyler B.M."/>
        </authorList>
    </citation>
    <scope>NUCLEOTIDE SEQUENCE [LARGE SCALE GENOMIC DNA]</scope>
    <source>
        <strain evidence="2">Emoy2</strain>
    </source>
</reference>